<feature type="domain" description="AB hydrolase-1" evidence="1">
    <location>
        <begin position="23"/>
        <end position="274"/>
    </location>
</feature>
<sequence>MATVQLGDVEIAYEVDGPDDGVPLLLVMGLGTQLVGWPADLVEGLVERGFRVIRHDNRDVGLSSFTDAPPPARSAVVRSFLRPGSGGADYLLSDMAEDARALLDHLDVPAAHVVGASMGGMIAQQLTIDHPERVLSLTSIMSNTGSRRHGGVHPKLLPTMALSLTQARPTDEQEAVRLGVEGWRLIAGPLFDETEMTEMVRTAVRRSVSPIGTVRQLLAILDSPDRTPALRRVAVPTLVVHGLADRLVAPSGGIATARAVPGSRLLMFPDMGHDLPRARRGEIVEAIAQNAARAATADIAG</sequence>
<evidence type="ECO:0000313" key="2">
    <source>
        <dbReference type="EMBL" id="MBM6400244.1"/>
    </source>
</evidence>
<dbReference type="Gene3D" id="3.40.50.1820">
    <property type="entry name" value="alpha/beta hydrolase"/>
    <property type="match status" value="1"/>
</dbReference>
<keyword evidence="3" id="KW-1185">Reference proteome</keyword>
<dbReference type="PANTHER" id="PTHR43433">
    <property type="entry name" value="HYDROLASE, ALPHA/BETA FOLD FAMILY PROTEIN"/>
    <property type="match status" value="1"/>
</dbReference>
<dbReference type="Proteomes" id="UP001430172">
    <property type="component" value="Unassembled WGS sequence"/>
</dbReference>
<proteinExistence type="predicted"/>
<protein>
    <submittedName>
        <fullName evidence="2">Alpha/beta fold hydrolase</fullName>
    </submittedName>
</protein>
<dbReference type="InterPro" id="IPR029058">
    <property type="entry name" value="AB_hydrolase_fold"/>
</dbReference>
<organism evidence="2 3">
    <name type="scientific">Phycicoccus sonneratiae</name>
    <dbReference type="NCBI Taxonomy" id="2807628"/>
    <lineage>
        <taxon>Bacteria</taxon>
        <taxon>Bacillati</taxon>
        <taxon>Actinomycetota</taxon>
        <taxon>Actinomycetes</taxon>
        <taxon>Micrococcales</taxon>
        <taxon>Intrasporangiaceae</taxon>
        <taxon>Phycicoccus</taxon>
    </lineage>
</organism>
<keyword evidence="2" id="KW-0378">Hydrolase</keyword>
<dbReference type="EMBL" id="JAFDVD010000008">
    <property type="protein sequence ID" value="MBM6400244.1"/>
    <property type="molecule type" value="Genomic_DNA"/>
</dbReference>
<gene>
    <name evidence="2" type="ORF">JQN70_07605</name>
</gene>
<evidence type="ECO:0000259" key="1">
    <source>
        <dbReference type="Pfam" id="PF00561"/>
    </source>
</evidence>
<dbReference type="GO" id="GO:0016787">
    <property type="term" value="F:hydrolase activity"/>
    <property type="evidence" value="ECO:0007669"/>
    <property type="project" value="UniProtKB-KW"/>
</dbReference>
<accession>A0ABS2CK58</accession>
<comment type="caution">
    <text evidence="2">The sequence shown here is derived from an EMBL/GenBank/DDBJ whole genome shotgun (WGS) entry which is preliminary data.</text>
</comment>
<dbReference type="PANTHER" id="PTHR43433:SF5">
    <property type="entry name" value="AB HYDROLASE-1 DOMAIN-CONTAINING PROTEIN"/>
    <property type="match status" value="1"/>
</dbReference>
<evidence type="ECO:0000313" key="3">
    <source>
        <dbReference type="Proteomes" id="UP001430172"/>
    </source>
</evidence>
<reference evidence="2" key="1">
    <citation type="submission" date="2021-02" db="EMBL/GenBank/DDBJ databases">
        <title>Phycicoccus sp. MQZ13P-5T, whole genome shotgun sequence.</title>
        <authorList>
            <person name="Tuo L."/>
        </authorList>
    </citation>
    <scope>NUCLEOTIDE SEQUENCE</scope>
    <source>
        <strain evidence="2">MQZ13P-5</strain>
    </source>
</reference>
<name>A0ABS2CK58_9MICO</name>
<dbReference type="Pfam" id="PF00561">
    <property type="entry name" value="Abhydrolase_1"/>
    <property type="match status" value="1"/>
</dbReference>
<dbReference type="SUPFAM" id="SSF53474">
    <property type="entry name" value="alpha/beta-Hydrolases"/>
    <property type="match status" value="1"/>
</dbReference>
<dbReference type="RefSeq" id="WP_204130724.1">
    <property type="nucleotide sequence ID" value="NZ_JAFDVD010000008.1"/>
</dbReference>
<dbReference type="InterPro" id="IPR000073">
    <property type="entry name" value="AB_hydrolase_1"/>
</dbReference>
<dbReference type="InterPro" id="IPR050471">
    <property type="entry name" value="AB_hydrolase"/>
</dbReference>